<evidence type="ECO:0000313" key="1">
    <source>
        <dbReference type="EMBL" id="KRN15173.1"/>
    </source>
</evidence>
<proteinExistence type="predicted"/>
<keyword evidence="2" id="KW-1185">Reference proteome</keyword>
<gene>
    <name evidence="1" type="ORF">FD14_GL002992</name>
</gene>
<dbReference type="Proteomes" id="UP000051442">
    <property type="component" value="Unassembled WGS sequence"/>
</dbReference>
<dbReference type="RefSeq" id="WP_054737383.1">
    <property type="nucleotide sequence ID" value="NZ_AYZM01000180.1"/>
</dbReference>
<dbReference type="OrthoDB" id="2291848at2"/>
<protein>
    <submittedName>
        <fullName evidence="1">Uncharacterized protein</fullName>
    </submittedName>
</protein>
<evidence type="ECO:0000313" key="2">
    <source>
        <dbReference type="Proteomes" id="UP000051442"/>
    </source>
</evidence>
<name>A0A0R2EMK5_9LACO</name>
<sequence length="136" mass="15966">MLFSEPTLAELMTTYLNLLENSRRFLKPDHQLEIILQITDDTTGAKIEVRNEQLKQVSRLRIRNGTAGVTVNYQGTSWRTYHGFTIQNHRFKPKFFWGYVGTEKMDQNRFTEHLATALHPLLRPKLNCVVFPNRFV</sequence>
<dbReference type="AlphaFoldDB" id="A0A0R2EMK5"/>
<comment type="caution">
    <text evidence="1">The sequence shown here is derived from an EMBL/GenBank/DDBJ whole genome shotgun (WGS) entry which is preliminary data.</text>
</comment>
<reference evidence="1 2" key="1">
    <citation type="journal article" date="2015" name="Genome Announc.">
        <title>Expanding the biotechnology potential of lactobacilli through comparative genomics of 213 strains and associated genera.</title>
        <authorList>
            <person name="Sun Z."/>
            <person name="Harris H.M."/>
            <person name="McCann A."/>
            <person name="Guo C."/>
            <person name="Argimon S."/>
            <person name="Zhang W."/>
            <person name="Yang X."/>
            <person name="Jeffery I.B."/>
            <person name="Cooney J.C."/>
            <person name="Kagawa T.F."/>
            <person name="Liu W."/>
            <person name="Song Y."/>
            <person name="Salvetti E."/>
            <person name="Wrobel A."/>
            <person name="Rasinkangas P."/>
            <person name="Parkhill J."/>
            <person name="Rea M.C."/>
            <person name="O'Sullivan O."/>
            <person name="Ritari J."/>
            <person name="Douillard F.P."/>
            <person name="Paul Ross R."/>
            <person name="Yang R."/>
            <person name="Briner A.E."/>
            <person name="Felis G.E."/>
            <person name="de Vos W.M."/>
            <person name="Barrangou R."/>
            <person name="Klaenhammer T.R."/>
            <person name="Caufield P.W."/>
            <person name="Cui Y."/>
            <person name="Zhang H."/>
            <person name="O'Toole P.W."/>
        </authorList>
    </citation>
    <scope>NUCLEOTIDE SEQUENCE [LARGE SCALE GENOMIC DNA]</scope>
    <source>
        <strain evidence="1 2">DSM 23365</strain>
    </source>
</reference>
<accession>A0A0R2EMK5</accession>
<dbReference type="EMBL" id="AYZM01000180">
    <property type="protein sequence ID" value="KRN15173.1"/>
    <property type="molecule type" value="Genomic_DNA"/>
</dbReference>
<dbReference type="PATRIC" id="fig|1423804.4.peg.3220"/>
<organism evidence="1 2">
    <name type="scientific">Secundilactobacillus similis DSM 23365 = JCM 2765</name>
    <dbReference type="NCBI Taxonomy" id="1423804"/>
    <lineage>
        <taxon>Bacteria</taxon>
        <taxon>Bacillati</taxon>
        <taxon>Bacillota</taxon>
        <taxon>Bacilli</taxon>
        <taxon>Lactobacillales</taxon>
        <taxon>Lactobacillaceae</taxon>
        <taxon>Secundilactobacillus</taxon>
    </lineage>
</organism>